<accession>A0AAD1HND4</accession>
<organism evidence="4 5">
    <name type="scientific">Mycolicibacterium aichiense</name>
    <dbReference type="NCBI Taxonomy" id="1799"/>
    <lineage>
        <taxon>Bacteria</taxon>
        <taxon>Bacillati</taxon>
        <taxon>Actinomycetota</taxon>
        <taxon>Actinomycetes</taxon>
        <taxon>Mycobacteriales</taxon>
        <taxon>Mycobacteriaceae</taxon>
        <taxon>Mycolicibacterium</taxon>
    </lineage>
</organism>
<evidence type="ECO:0000313" key="5">
    <source>
        <dbReference type="Proteomes" id="UP000467327"/>
    </source>
</evidence>
<sequence>MSGLSGKVVLVTGAGRGTGRVHCERFADEGADVIMLDHSDAADDLRATALRVEQRGRRAVLGTADVADLAAVTAAVDAGVERLGRLDVIVANAGIHSPGAPAWQITAQDWQRTIDVNLTGVWHTVRAGVPHVGSEGGSVVIISSTNGLRGTAGTAHYTASKHAVVGLARTLANELGPRNIRVNTVHPGAVATPMVRNPATYRRLRPDLDDPTEADAAEVLTARNLLPVPWVEPVDVANAVVFLASDHARYITGTQLVVDAGLTQKTT</sequence>
<dbReference type="GO" id="GO:0016491">
    <property type="term" value="F:oxidoreductase activity"/>
    <property type="evidence" value="ECO:0007669"/>
    <property type="project" value="UniProtKB-KW"/>
</dbReference>
<evidence type="ECO:0000256" key="1">
    <source>
        <dbReference type="ARBA" id="ARBA00006484"/>
    </source>
</evidence>
<gene>
    <name evidence="4" type="ORF">MAIC_26830</name>
</gene>
<dbReference type="CDD" id="cd05233">
    <property type="entry name" value="SDR_c"/>
    <property type="match status" value="1"/>
</dbReference>
<keyword evidence="5" id="KW-1185">Reference proteome</keyword>
<evidence type="ECO:0000256" key="3">
    <source>
        <dbReference type="ARBA" id="ARBA00023027"/>
    </source>
</evidence>
<dbReference type="InterPro" id="IPR020904">
    <property type="entry name" value="Sc_DH/Rdtase_CS"/>
</dbReference>
<dbReference type="InterPro" id="IPR002347">
    <property type="entry name" value="SDR_fam"/>
</dbReference>
<evidence type="ECO:0000256" key="2">
    <source>
        <dbReference type="ARBA" id="ARBA00023002"/>
    </source>
</evidence>
<dbReference type="PANTHER" id="PTHR24321:SF8">
    <property type="entry name" value="ESTRADIOL 17-BETA-DEHYDROGENASE 8-RELATED"/>
    <property type="match status" value="1"/>
</dbReference>
<dbReference type="PROSITE" id="PS00061">
    <property type="entry name" value="ADH_SHORT"/>
    <property type="match status" value="1"/>
</dbReference>
<dbReference type="PRINTS" id="PR00080">
    <property type="entry name" value="SDRFAMILY"/>
</dbReference>
<dbReference type="FunFam" id="3.40.50.720:FF:000084">
    <property type="entry name" value="Short-chain dehydrogenase reductase"/>
    <property type="match status" value="1"/>
</dbReference>
<keyword evidence="3" id="KW-0520">NAD</keyword>
<dbReference type="InterPro" id="IPR023985">
    <property type="entry name" value="SDR_subfam_1"/>
</dbReference>
<dbReference type="KEGG" id="maic:MAIC_26830"/>
<dbReference type="NCBIfam" id="TIGR03971">
    <property type="entry name" value="SDR_subfam_1"/>
    <property type="match status" value="1"/>
</dbReference>
<dbReference type="Gene3D" id="3.40.50.720">
    <property type="entry name" value="NAD(P)-binding Rossmann-like Domain"/>
    <property type="match status" value="1"/>
</dbReference>
<dbReference type="InterPro" id="IPR036291">
    <property type="entry name" value="NAD(P)-bd_dom_sf"/>
</dbReference>
<dbReference type="Proteomes" id="UP000467327">
    <property type="component" value="Chromosome"/>
</dbReference>
<reference evidence="4 5" key="1">
    <citation type="journal article" date="2019" name="Emerg. Microbes Infect.">
        <title>Comprehensive subspecies identification of 175 nontuberculous mycobacteria species based on 7547 genomic profiles.</title>
        <authorList>
            <person name="Matsumoto Y."/>
            <person name="Kinjo T."/>
            <person name="Motooka D."/>
            <person name="Nabeya D."/>
            <person name="Jung N."/>
            <person name="Uechi K."/>
            <person name="Horii T."/>
            <person name="Iida T."/>
            <person name="Fujita J."/>
            <person name="Nakamura S."/>
        </authorList>
    </citation>
    <scope>NUCLEOTIDE SEQUENCE [LARGE SCALE GENOMIC DNA]</scope>
    <source>
        <strain evidence="4 5">JCM 6376</strain>
    </source>
</reference>
<dbReference type="PANTHER" id="PTHR24321">
    <property type="entry name" value="DEHYDROGENASES, SHORT CHAIN"/>
    <property type="match status" value="1"/>
</dbReference>
<proteinExistence type="inferred from homology"/>
<comment type="similarity">
    <text evidence="1">Belongs to the short-chain dehydrogenases/reductases (SDR) family.</text>
</comment>
<name>A0AAD1HND4_9MYCO</name>
<dbReference type="EMBL" id="AP022561">
    <property type="protein sequence ID" value="BBX07880.1"/>
    <property type="molecule type" value="Genomic_DNA"/>
</dbReference>
<dbReference type="RefSeq" id="WP_115319996.1">
    <property type="nucleotide sequence ID" value="NZ_AP022561.1"/>
</dbReference>
<keyword evidence="2" id="KW-0560">Oxidoreductase</keyword>
<dbReference type="PRINTS" id="PR00081">
    <property type="entry name" value="GDHRDH"/>
</dbReference>
<protein>
    <submittedName>
        <fullName evidence="4">Short chain dehydrogenase/reductase</fullName>
    </submittedName>
</protein>
<dbReference type="Pfam" id="PF13561">
    <property type="entry name" value="adh_short_C2"/>
    <property type="match status" value="1"/>
</dbReference>
<dbReference type="AlphaFoldDB" id="A0AAD1HND4"/>
<dbReference type="SUPFAM" id="SSF51735">
    <property type="entry name" value="NAD(P)-binding Rossmann-fold domains"/>
    <property type="match status" value="1"/>
</dbReference>
<evidence type="ECO:0000313" key="4">
    <source>
        <dbReference type="EMBL" id="BBX07880.1"/>
    </source>
</evidence>